<evidence type="ECO:0000313" key="1">
    <source>
        <dbReference type="EMBL" id="SVB17705.1"/>
    </source>
</evidence>
<protein>
    <recommendedName>
        <fullName evidence="2">Flagellar hook-length control protein-like C-terminal domain-containing protein</fullName>
    </recommendedName>
</protein>
<accession>A0A382BV72</accession>
<reference evidence="1" key="1">
    <citation type="submission" date="2018-05" db="EMBL/GenBank/DDBJ databases">
        <authorList>
            <person name="Lanie J.A."/>
            <person name="Ng W.-L."/>
            <person name="Kazmierczak K.M."/>
            <person name="Andrzejewski T.M."/>
            <person name="Davidsen T.M."/>
            <person name="Wayne K.J."/>
            <person name="Tettelin H."/>
            <person name="Glass J.I."/>
            <person name="Rusch D."/>
            <person name="Podicherti R."/>
            <person name="Tsui H.-C.T."/>
            <person name="Winkler M.E."/>
        </authorList>
    </citation>
    <scope>NUCLEOTIDE SEQUENCE</scope>
</reference>
<name>A0A382BV72_9ZZZZ</name>
<evidence type="ECO:0008006" key="2">
    <source>
        <dbReference type="Google" id="ProtNLM"/>
    </source>
</evidence>
<organism evidence="1">
    <name type="scientific">marine metagenome</name>
    <dbReference type="NCBI Taxonomy" id="408172"/>
    <lineage>
        <taxon>unclassified sequences</taxon>
        <taxon>metagenomes</taxon>
        <taxon>ecological metagenomes</taxon>
    </lineage>
</organism>
<gene>
    <name evidence="1" type="ORF">METZ01_LOCUS170559</name>
</gene>
<dbReference type="AlphaFoldDB" id="A0A382BV72"/>
<proteinExistence type="predicted"/>
<dbReference type="EMBL" id="UINC01031523">
    <property type="protein sequence ID" value="SVB17705.1"/>
    <property type="molecule type" value="Genomic_DNA"/>
</dbReference>
<sequence length="328" mass="36676">MREGQLVNGVIANRADGNVFLTGSKTAIMLPSNFAATEGKASFVATALVGGSMLLSLQPDRVRKVASRFSIDRIHSLLGRAIQNTSISGLFSFSKITNMLAREPRLGNIFSSFQMSSFEPDSQTAEALKSTLYRSGLFHESEVYKQNKPTLNLKTFLLLLKRSYNNFGADLSQLNSALDELESFQLEALGNQLNRNTVLNWLIPVLNDWPILAQVESRRGDQEGSEEDQQREWKIDLRVSLSDSEHLDVSLTVSEGDEVRLNCWTDDLDFYHAALNHLEWLKTQFGELGISLYEVNLFPVSKRLETSAEQIGYSNDLMKTSNGISIDV</sequence>